<dbReference type="GO" id="GO:0019210">
    <property type="term" value="F:kinase inhibitor activity"/>
    <property type="evidence" value="ECO:0007669"/>
    <property type="project" value="InterPro"/>
</dbReference>
<dbReference type="InterPro" id="IPR039620">
    <property type="entry name" value="BKI1/MAKR1/3/4"/>
</dbReference>
<sequence length="581" mass="63172">MNSAAERVSSCTSMESHTVDNQLANCIPTTESFTFSILNREYFPCSSTAYCSLFEQELDQCEHELFFDMDVNIPSEWNAPFPAQGQGIHQSDPCNSVAEESNDGDPHAFRGQDFEFHIAYSSTLSNRYDWLETISPADELFFKGQLLPLHLPPRLQMVELLSSSEEKPSEDCDCSVQDESKVNPTSLAPKLLEGVESDCDQTGDPIVGLGKMTMPDCLTMVTSRRRYIYVRKEEEESNVFPFCYKDPPLHLLKGNVLRFGASLPVQVGRCKSSVGFSLLFPSLGVQNFGMWQENYPYGLEFRRAMKPKKSAFSMLKSRFPSSCLKSFSSVKHLKGSAAHQREICNGQRSSCPGGTADEKHDQPSMSTKTSAQEKGSNAADVNVGEKVSKKSKGHLYKFVKSMHHVLFPRRHLEQSTNVSESSTITSTYASALSSLGAASSFSTSSSTSSSLHSSSPSLTLSSSALSWSSSSTCSSGKAESQLSLTDKESDLSLTGTAMKSSGMPSFGKRSFYANGIANSSLGDCDGGSVMTSAASQDSRSFGAPNVVPRSTCGWFTPSLNDPEDPIKGAIAHCKRSASVLT</sequence>
<evidence type="ECO:0000313" key="3">
    <source>
        <dbReference type="Proteomes" id="UP000825935"/>
    </source>
</evidence>
<evidence type="ECO:0000256" key="1">
    <source>
        <dbReference type="SAM" id="MobiDB-lite"/>
    </source>
</evidence>
<name>A0A8T2T747_CERRI</name>
<dbReference type="EMBL" id="CM035420">
    <property type="protein sequence ID" value="KAH7405027.1"/>
    <property type="molecule type" value="Genomic_DNA"/>
</dbReference>
<feature type="region of interest" description="Disordered" evidence="1">
    <location>
        <begin position="345"/>
        <end position="386"/>
    </location>
</feature>
<feature type="compositionally biased region" description="Polar residues" evidence="1">
    <location>
        <begin position="363"/>
        <end position="375"/>
    </location>
</feature>
<dbReference type="Proteomes" id="UP000825935">
    <property type="component" value="Chromosome 15"/>
</dbReference>
<proteinExistence type="predicted"/>
<comment type="caution">
    <text evidence="2">The sequence shown here is derived from an EMBL/GenBank/DDBJ whole genome shotgun (WGS) entry which is preliminary data.</text>
</comment>
<reference evidence="2" key="1">
    <citation type="submission" date="2021-08" db="EMBL/GenBank/DDBJ databases">
        <title>WGS assembly of Ceratopteris richardii.</title>
        <authorList>
            <person name="Marchant D.B."/>
            <person name="Chen G."/>
            <person name="Jenkins J."/>
            <person name="Shu S."/>
            <person name="Leebens-Mack J."/>
            <person name="Grimwood J."/>
            <person name="Schmutz J."/>
            <person name="Soltis P."/>
            <person name="Soltis D."/>
            <person name="Chen Z.-H."/>
        </authorList>
    </citation>
    <scope>NUCLEOTIDE SEQUENCE</scope>
    <source>
        <strain evidence="2">Whitten #5841</strain>
        <tissue evidence="2">Leaf</tissue>
    </source>
</reference>
<dbReference type="PANTHER" id="PTHR33312">
    <property type="entry name" value="MEMBRANE-ASSOCIATED KINASE REGULATOR 4-RELATED"/>
    <property type="match status" value="1"/>
</dbReference>
<dbReference type="OrthoDB" id="1938320at2759"/>
<keyword evidence="3" id="KW-1185">Reference proteome</keyword>
<protein>
    <submittedName>
        <fullName evidence="2">Uncharacterized protein</fullName>
    </submittedName>
</protein>
<gene>
    <name evidence="2" type="ORF">KP509_15G053900</name>
</gene>
<dbReference type="GO" id="GO:0005886">
    <property type="term" value="C:plasma membrane"/>
    <property type="evidence" value="ECO:0007669"/>
    <property type="project" value="InterPro"/>
</dbReference>
<accession>A0A8T2T747</accession>
<organism evidence="2 3">
    <name type="scientific">Ceratopteris richardii</name>
    <name type="common">Triangle waterfern</name>
    <dbReference type="NCBI Taxonomy" id="49495"/>
    <lineage>
        <taxon>Eukaryota</taxon>
        <taxon>Viridiplantae</taxon>
        <taxon>Streptophyta</taxon>
        <taxon>Embryophyta</taxon>
        <taxon>Tracheophyta</taxon>
        <taxon>Polypodiopsida</taxon>
        <taxon>Polypodiidae</taxon>
        <taxon>Polypodiales</taxon>
        <taxon>Pteridineae</taxon>
        <taxon>Pteridaceae</taxon>
        <taxon>Parkerioideae</taxon>
        <taxon>Ceratopteris</taxon>
    </lineage>
</organism>
<dbReference type="AlphaFoldDB" id="A0A8T2T747"/>
<dbReference type="PANTHER" id="PTHR33312:SF21">
    <property type="entry name" value="MEMBRANE-ASSOCIATED KINASE REGULATOR 3-RELATED"/>
    <property type="match status" value="1"/>
</dbReference>
<evidence type="ECO:0000313" key="2">
    <source>
        <dbReference type="EMBL" id="KAH7405027.1"/>
    </source>
</evidence>